<dbReference type="SUPFAM" id="SSF75553">
    <property type="entry name" value="Smc hinge domain"/>
    <property type="match status" value="1"/>
</dbReference>
<comment type="subcellular location">
    <subcellularLocation>
        <location evidence="1 7">Cytoplasm</location>
    </subcellularLocation>
</comment>
<evidence type="ECO:0000313" key="10">
    <source>
        <dbReference type="Proteomes" id="UP000234752"/>
    </source>
</evidence>
<comment type="subunit">
    <text evidence="7">Homodimer.</text>
</comment>
<evidence type="ECO:0000256" key="5">
    <source>
        <dbReference type="ARBA" id="ARBA00023054"/>
    </source>
</evidence>
<dbReference type="InterPro" id="IPR027417">
    <property type="entry name" value="P-loop_NTPase"/>
</dbReference>
<dbReference type="PIRSF" id="PIRSF005719">
    <property type="entry name" value="SMC"/>
    <property type="match status" value="1"/>
</dbReference>
<dbReference type="InterPro" id="IPR024704">
    <property type="entry name" value="SMC"/>
</dbReference>
<protein>
    <recommendedName>
        <fullName evidence="7">Chromosome partition protein Smc</fullName>
    </recommendedName>
</protein>
<proteinExistence type="inferred from homology"/>
<evidence type="ECO:0000256" key="6">
    <source>
        <dbReference type="ARBA" id="ARBA00023125"/>
    </source>
</evidence>
<evidence type="ECO:0000256" key="2">
    <source>
        <dbReference type="ARBA" id="ARBA00022490"/>
    </source>
</evidence>
<keyword evidence="3 7" id="KW-0547">Nucleotide-binding</keyword>
<dbReference type="GO" id="GO:0007062">
    <property type="term" value="P:sister chromatid cohesion"/>
    <property type="evidence" value="ECO:0007669"/>
    <property type="project" value="InterPro"/>
</dbReference>
<evidence type="ECO:0000256" key="4">
    <source>
        <dbReference type="ARBA" id="ARBA00022840"/>
    </source>
</evidence>
<dbReference type="GO" id="GO:0003677">
    <property type="term" value="F:DNA binding"/>
    <property type="evidence" value="ECO:0007669"/>
    <property type="project" value="UniProtKB-UniRule"/>
</dbReference>
<feature type="coiled-coil region" evidence="7">
    <location>
        <begin position="170"/>
        <end position="211"/>
    </location>
</feature>
<dbReference type="Gene3D" id="3.40.50.300">
    <property type="entry name" value="P-loop containing nucleotide triphosphate hydrolases"/>
    <property type="match status" value="2"/>
</dbReference>
<keyword evidence="10" id="KW-1185">Reference proteome</keyword>
<dbReference type="RefSeq" id="WP_102112152.1">
    <property type="nucleotide sequence ID" value="NZ_BMGN01000002.1"/>
</dbReference>
<gene>
    <name evidence="7 9" type="primary">smc</name>
    <name evidence="9" type="ORF">C0V82_09615</name>
</gene>
<feature type="coiled-coil region" evidence="7">
    <location>
        <begin position="792"/>
        <end position="910"/>
    </location>
</feature>
<evidence type="ECO:0000256" key="3">
    <source>
        <dbReference type="ARBA" id="ARBA00022741"/>
    </source>
</evidence>
<keyword evidence="5 7" id="KW-0175">Coiled coil</keyword>
<dbReference type="Gene3D" id="1.10.287.1490">
    <property type="match status" value="1"/>
</dbReference>
<dbReference type="Pfam" id="PF02463">
    <property type="entry name" value="SMC_N"/>
    <property type="match status" value="1"/>
</dbReference>
<evidence type="ECO:0000256" key="7">
    <source>
        <dbReference type="HAMAP-Rule" id="MF_01894"/>
    </source>
</evidence>
<dbReference type="GO" id="GO:0005524">
    <property type="term" value="F:ATP binding"/>
    <property type="evidence" value="ECO:0007669"/>
    <property type="project" value="UniProtKB-UniRule"/>
</dbReference>
<dbReference type="GO" id="GO:0005737">
    <property type="term" value="C:cytoplasm"/>
    <property type="evidence" value="ECO:0007669"/>
    <property type="project" value="UniProtKB-SubCell"/>
</dbReference>
<dbReference type="KEGG" id="ncb:C0V82_09615"/>
<dbReference type="SMART" id="SM00968">
    <property type="entry name" value="SMC_hinge"/>
    <property type="match status" value="1"/>
</dbReference>
<keyword evidence="4 7" id="KW-0067">ATP-binding</keyword>
<feature type="coiled-coil region" evidence="7">
    <location>
        <begin position="972"/>
        <end position="999"/>
    </location>
</feature>
<dbReference type="GO" id="GO:0006260">
    <property type="term" value="P:DNA replication"/>
    <property type="evidence" value="ECO:0007669"/>
    <property type="project" value="UniProtKB-UniRule"/>
</dbReference>
<sequence>MQFTKLRLSGFKSFVDQTELLIEPGMTGVVGPNGCGKSNLLEALRWAMGETSAKRMRGEDMDDVIFGGTATRPARNICEVTMVLGNNARTAPPPFTDAEELEITRRLERGSGSDYRINGKLVRARDVQILFADHSSGANSPSMVSQGRVGALINAKPGDRRQLLEEAAGISGLHARRHEAELRLRAAETNLTRLEDVLAAMDGQLQGLRKQARQAQRYRQVQDHIRRAEAQLLHQRWNEANRLLDRARDGHATADSAVRDQMLAVSSTATARDEAAAALPPLRQEDAAAGAGLQRLIVAREQLDAEEARVKEAHGAMQRRLAQLATDLARERALAADADNAAARLAEERAGLLDAQGEEAMELEAAEEALLTARDAVEAAERDLSRALEQAASEEAARTAAGNRLRDAQARLSTLESRLSEQAAQLSALDAKIGDDTALEAAAEALALAEERLECARETAEQAEQAKQEADSALEQARSDGQTSMAAARTALSQAEARDTQLRAERDGLRALLNLEEEDLFPPLIDAVTVAAGYEQALAAALGDDLTAPLDEAAARHWRTLPPLDITAPLPAGVEPLSAQVKAPVEMARCLSHIGLVADAATARRLAPSLSPGQILVSRDGGAWRWDGLTTTPGAPTAAAIRLTQRNRLAEIETALTQADADLAAARKAHGDASTAADAAILTARRANEAAQAGDRQAREAVRHAFTAVDQARSAQSRLVSEAAAARSKRDAMVQSLDLLSSDKEEAATLVADAQASLDDLPDPTLSRMAVADARGLLAEQRGHLSGAQAAVDRVKRDAEQRRRRLSSLEAEELSWKARVEGAASRLSELTERAEEDRAALEALTERPLEIAAEREALRGHIVTAERRRRQTSDALAEAETAQTQAEQAVRKAESALADAREARAHAEAAVTQSLNALAGLVERIREKLDCEPGDVLSAAGIDPDDEMPPPSQLEQRLSRLLEDRERIGPVNLRAEVELAEMEAETAKLTSERDDLIAAIARLRQGIGTINREAREKLLASFDLVDGHFQRLFTKLFGGGSAHLKLTESDDPLDAGLEIYASPPGKKLQVLSLLSGGEQALTALSLLFAVFLCNPAPICVLDEVDAPLDEANVGRFCDMVEEMAASGATRFLIVTHHRLTMARMHRLFGVTMMERGVSQLVSVDLARAAEMVDA</sequence>
<dbReference type="InterPro" id="IPR010935">
    <property type="entry name" value="SMC_hinge"/>
</dbReference>
<evidence type="ECO:0000256" key="8">
    <source>
        <dbReference type="SAM" id="MobiDB-lite"/>
    </source>
</evidence>
<dbReference type="AlphaFoldDB" id="A0A2K9ND47"/>
<keyword evidence="2 7" id="KW-0963">Cytoplasm</keyword>
<comment type="function">
    <text evidence="7">Required for chromosome condensation and partitioning.</text>
</comment>
<dbReference type="GO" id="GO:0030261">
    <property type="term" value="P:chromosome condensation"/>
    <property type="evidence" value="ECO:0007669"/>
    <property type="project" value="InterPro"/>
</dbReference>
<dbReference type="Proteomes" id="UP000234752">
    <property type="component" value="Chromosome eg_1"/>
</dbReference>
<keyword evidence="6 7" id="KW-0238">DNA-binding</keyword>
<dbReference type="OrthoDB" id="9808768at2"/>
<organism evidence="9 10">
    <name type="scientific">Niveispirillum cyanobacteriorum</name>
    <dbReference type="NCBI Taxonomy" id="1612173"/>
    <lineage>
        <taxon>Bacteria</taxon>
        <taxon>Pseudomonadati</taxon>
        <taxon>Pseudomonadota</taxon>
        <taxon>Alphaproteobacteria</taxon>
        <taxon>Rhodospirillales</taxon>
        <taxon>Azospirillaceae</taxon>
        <taxon>Niveispirillum</taxon>
    </lineage>
</organism>
<dbReference type="FunFam" id="3.40.50.300:FF:000901">
    <property type="entry name" value="Chromosome partition protein Smc"/>
    <property type="match status" value="1"/>
</dbReference>
<evidence type="ECO:0000256" key="1">
    <source>
        <dbReference type="ARBA" id="ARBA00004496"/>
    </source>
</evidence>
<feature type="binding site" evidence="7">
    <location>
        <begin position="32"/>
        <end position="39"/>
    </location>
    <ligand>
        <name>ATP</name>
        <dbReference type="ChEBI" id="CHEBI:30616"/>
    </ligand>
</feature>
<comment type="similarity">
    <text evidence="7">Belongs to the SMC family.</text>
</comment>
<dbReference type="PANTHER" id="PTHR43977">
    <property type="entry name" value="STRUCTURAL MAINTENANCE OF CHROMOSOMES PROTEIN 3"/>
    <property type="match status" value="1"/>
</dbReference>
<dbReference type="HAMAP" id="MF_01894">
    <property type="entry name" value="Smc_prok"/>
    <property type="match status" value="1"/>
</dbReference>
<dbReference type="NCBIfam" id="TIGR02168">
    <property type="entry name" value="SMC_prok_B"/>
    <property type="match status" value="1"/>
</dbReference>
<dbReference type="Pfam" id="PF06470">
    <property type="entry name" value="SMC_hinge"/>
    <property type="match status" value="1"/>
</dbReference>
<dbReference type="EMBL" id="CP025611">
    <property type="protein sequence ID" value="AUN30466.1"/>
    <property type="molecule type" value="Genomic_DNA"/>
</dbReference>
<dbReference type="SUPFAM" id="SSF52540">
    <property type="entry name" value="P-loop containing nucleoside triphosphate hydrolases"/>
    <property type="match status" value="1"/>
</dbReference>
<dbReference type="InterPro" id="IPR003395">
    <property type="entry name" value="RecF/RecN/SMC_N"/>
</dbReference>
<comment type="domain">
    <text evidence="7">Contains large globular domains required for ATP hydrolysis at each terminus and a third globular domain forming a flexible hinge near the middle of the molecule. These domains are separated by coiled-coil structures.</text>
</comment>
<feature type="compositionally biased region" description="Basic and acidic residues" evidence="8">
    <location>
        <begin position="458"/>
        <end position="470"/>
    </location>
</feature>
<dbReference type="GO" id="GO:0007059">
    <property type="term" value="P:chromosome segregation"/>
    <property type="evidence" value="ECO:0007669"/>
    <property type="project" value="UniProtKB-UniRule"/>
</dbReference>
<dbReference type="CDD" id="cd03278">
    <property type="entry name" value="ABC_SMC_barmotin"/>
    <property type="match status" value="1"/>
</dbReference>
<dbReference type="InterPro" id="IPR011890">
    <property type="entry name" value="SMC_prok"/>
</dbReference>
<dbReference type="GO" id="GO:0005694">
    <property type="term" value="C:chromosome"/>
    <property type="evidence" value="ECO:0007669"/>
    <property type="project" value="InterPro"/>
</dbReference>
<dbReference type="GO" id="GO:0016887">
    <property type="term" value="F:ATP hydrolysis activity"/>
    <property type="evidence" value="ECO:0007669"/>
    <property type="project" value="InterPro"/>
</dbReference>
<evidence type="ECO:0000313" key="9">
    <source>
        <dbReference type="EMBL" id="AUN30466.1"/>
    </source>
</evidence>
<dbReference type="InterPro" id="IPR036277">
    <property type="entry name" value="SMC_hinge_sf"/>
</dbReference>
<reference evidence="9 10" key="1">
    <citation type="submission" date="2017-12" db="EMBL/GenBank/DDBJ databases">
        <title>Genomes of bacteria within cyanobacterial aggregates.</title>
        <authorList>
            <person name="Cai H."/>
        </authorList>
    </citation>
    <scope>NUCLEOTIDE SEQUENCE [LARGE SCALE GENOMIC DNA]</scope>
    <source>
        <strain evidence="9 10">TH16</strain>
    </source>
</reference>
<feature type="region of interest" description="Disordered" evidence="8">
    <location>
        <begin position="458"/>
        <end position="500"/>
    </location>
</feature>
<name>A0A2K9ND47_9PROT</name>
<accession>A0A2K9ND47</accession>